<proteinExistence type="predicted"/>
<dbReference type="OrthoDB" id="9814802at2"/>
<evidence type="ECO:0008006" key="4">
    <source>
        <dbReference type="Google" id="ProtNLM"/>
    </source>
</evidence>
<dbReference type="InterPro" id="IPR010642">
    <property type="entry name" value="Invasion_prot_B"/>
</dbReference>
<dbReference type="Proteomes" id="UP000188879">
    <property type="component" value="Unassembled WGS sequence"/>
</dbReference>
<dbReference type="Pfam" id="PF06776">
    <property type="entry name" value="IalB"/>
    <property type="match status" value="1"/>
</dbReference>
<dbReference type="Gene3D" id="2.60.40.1880">
    <property type="entry name" value="Invasion associated locus B (IalB) protein"/>
    <property type="match status" value="1"/>
</dbReference>
<accession>A0A1V2H0N5</accession>
<keyword evidence="3" id="KW-1185">Reference proteome</keyword>
<dbReference type="InterPro" id="IPR038696">
    <property type="entry name" value="IalB_sf"/>
</dbReference>
<evidence type="ECO:0000313" key="2">
    <source>
        <dbReference type="EMBL" id="ONG50802.1"/>
    </source>
</evidence>
<feature type="compositionally biased region" description="Low complexity" evidence="1">
    <location>
        <begin position="1"/>
        <end position="11"/>
    </location>
</feature>
<feature type="non-terminal residue" evidence="2">
    <location>
        <position position="1"/>
    </location>
</feature>
<comment type="caution">
    <text evidence="2">The sequence shown here is derived from an EMBL/GenBank/DDBJ whole genome shotgun (WGS) entry which is preliminary data.</text>
</comment>
<dbReference type="RefSeq" id="WP_076958570.1">
    <property type="nucleotide sequence ID" value="NZ_MLCO01000179.1"/>
</dbReference>
<organism evidence="2 3">
    <name type="scientific">Teichococcus deserti</name>
    <dbReference type="NCBI Taxonomy" id="1817963"/>
    <lineage>
        <taxon>Bacteria</taxon>
        <taxon>Pseudomonadati</taxon>
        <taxon>Pseudomonadota</taxon>
        <taxon>Alphaproteobacteria</taxon>
        <taxon>Acetobacterales</taxon>
        <taxon>Roseomonadaceae</taxon>
        <taxon>Roseomonas</taxon>
    </lineage>
</organism>
<gene>
    <name evidence="2" type="ORF">BKE38_17290</name>
</gene>
<dbReference type="AlphaFoldDB" id="A0A1V2H0N5"/>
<name>A0A1V2H0N5_9PROT</name>
<protein>
    <recommendedName>
        <fullName evidence="4">Invasion protein</fullName>
    </recommendedName>
</protein>
<sequence>ATPAAPGAQPATPAPAAPVTFPGGARSVNEEHGDWMVNCGGQDGRKVCAISQSQGNNQTGRRVFTMEVRPAANDELNGMLLMPFGLRLDAGNTLALDDQPFGPVRAFNTCIEAGCLAPLNLDAAGSRALQRGNVLKVTAENLGSGEPVTFNVSLNGFTSALKRAQDLAK</sequence>
<evidence type="ECO:0000256" key="1">
    <source>
        <dbReference type="SAM" id="MobiDB-lite"/>
    </source>
</evidence>
<evidence type="ECO:0000313" key="3">
    <source>
        <dbReference type="Proteomes" id="UP000188879"/>
    </source>
</evidence>
<feature type="region of interest" description="Disordered" evidence="1">
    <location>
        <begin position="1"/>
        <end position="27"/>
    </location>
</feature>
<dbReference type="EMBL" id="MLCO01000179">
    <property type="protein sequence ID" value="ONG50802.1"/>
    <property type="molecule type" value="Genomic_DNA"/>
</dbReference>
<reference evidence="2 3" key="1">
    <citation type="submission" date="2016-10" db="EMBL/GenBank/DDBJ databases">
        <title>Draft Genome sequence of Roseomonas sp. strain M3.</title>
        <authorList>
            <person name="Subhash Y."/>
            <person name="Lee S."/>
        </authorList>
    </citation>
    <scope>NUCLEOTIDE SEQUENCE [LARGE SCALE GENOMIC DNA]</scope>
    <source>
        <strain evidence="2 3">M3</strain>
    </source>
</reference>